<evidence type="ECO:0000256" key="1">
    <source>
        <dbReference type="ARBA" id="ARBA00022525"/>
    </source>
</evidence>
<comment type="caution">
    <text evidence="4">The sequence shown here is derived from an EMBL/GenBank/DDBJ whole genome shotgun (WGS) entry which is preliminary data.</text>
</comment>
<evidence type="ECO:0000256" key="2">
    <source>
        <dbReference type="SAM" id="Phobius"/>
    </source>
</evidence>
<dbReference type="NCBIfam" id="TIGR01167">
    <property type="entry name" value="LPXTG_anchor"/>
    <property type="match status" value="1"/>
</dbReference>
<gene>
    <name evidence="4" type="ORF">SDC9_136793</name>
</gene>
<dbReference type="Pfam" id="PF17802">
    <property type="entry name" value="SpaA"/>
    <property type="match status" value="1"/>
</dbReference>
<keyword evidence="2" id="KW-1133">Transmembrane helix</keyword>
<protein>
    <recommendedName>
        <fullName evidence="3">Gram-positive cocci surface proteins LPxTG domain-containing protein</fullName>
    </recommendedName>
</protein>
<dbReference type="PROSITE" id="PS50847">
    <property type="entry name" value="GRAM_POS_ANCHORING"/>
    <property type="match status" value="1"/>
</dbReference>
<dbReference type="InterPro" id="IPR019931">
    <property type="entry name" value="LPXTG_anchor"/>
</dbReference>
<evidence type="ECO:0000259" key="3">
    <source>
        <dbReference type="PROSITE" id="PS50847"/>
    </source>
</evidence>
<organism evidence="4">
    <name type="scientific">bioreactor metagenome</name>
    <dbReference type="NCBI Taxonomy" id="1076179"/>
    <lineage>
        <taxon>unclassified sequences</taxon>
        <taxon>metagenomes</taxon>
        <taxon>ecological metagenomes</taxon>
    </lineage>
</organism>
<keyword evidence="2" id="KW-0472">Membrane</keyword>
<dbReference type="InterPro" id="IPR048052">
    <property type="entry name" value="FM1-like"/>
</dbReference>
<accession>A0A645DKA6</accession>
<dbReference type="NCBIfam" id="NF033902">
    <property type="entry name" value="iso_D2_wall_anc"/>
    <property type="match status" value="1"/>
</dbReference>
<dbReference type="Pfam" id="PF00746">
    <property type="entry name" value="Gram_pos_anchor"/>
    <property type="match status" value="1"/>
</dbReference>
<proteinExistence type="predicted"/>
<dbReference type="InterPro" id="IPR013783">
    <property type="entry name" value="Ig-like_fold"/>
</dbReference>
<dbReference type="Gene3D" id="2.60.40.10">
    <property type="entry name" value="Immunoglobulins"/>
    <property type="match status" value="1"/>
</dbReference>
<dbReference type="InterPro" id="IPR041033">
    <property type="entry name" value="SpaA_PFL_dom_1"/>
</dbReference>
<dbReference type="AlphaFoldDB" id="A0A645DKA6"/>
<sequence length="169" mass="17101">MNADTEGYTPNTVTTDWGAAKLLKYAKGNTAKGLSGAKFEVYNSTNGACATLGSKITVNGATEFTSDSNGVVDIAGLYVGKNSQTASRVYCVVETEAPVGYVLNADAQAITVTPGAVATGTYTLSVPNTPSKGPNLPLTGGQGTMLFLIAGVAIIGAAGGTLIFRKARA</sequence>
<dbReference type="EMBL" id="VSSQ01037073">
    <property type="protein sequence ID" value="MPM89681.1"/>
    <property type="molecule type" value="Genomic_DNA"/>
</dbReference>
<evidence type="ECO:0000313" key="4">
    <source>
        <dbReference type="EMBL" id="MPM89681.1"/>
    </source>
</evidence>
<feature type="transmembrane region" description="Helical" evidence="2">
    <location>
        <begin position="145"/>
        <end position="164"/>
    </location>
</feature>
<reference evidence="4" key="1">
    <citation type="submission" date="2019-08" db="EMBL/GenBank/DDBJ databases">
        <authorList>
            <person name="Kucharzyk K."/>
            <person name="Murdoch R.W."/>
            <person name="Higgins S."/>
            <person name="Loffler F."/>
        </authorList>
    </citation>
    <scope>NUCLEOTIDE SEQUENCE</scope>
</reference>
<keyword evidence="2" id="KW-0812">Transmembrane</keyword>
<feature type="domain" description="Gram-positive cocci surface proteins LPxTG" evidence="3">
    <location>
        <begin position="136"/>
        <end position="169"/>
    </location>
</feature>
<keyword evidence="1" id="KW-0964">Secreted</keyword>
<name>A0A645DKA6_9ZZZZ</name>